<name>A0AAN7ANY5_9PEZI</name>
<accession>A0AAN7ANY5</accession>
<evidence type="ECO:0000313" key="3">
    <source>
        <dbReference type="Proteomes" id="UP001302126"/>
    </source>
</evidence>
<evidence type="ECO:0000313" key="2">
    <source>
        <dbReference type="EMBL" id="KAK4192310.1"/>
    </source>
</evidence>
<organism evidence="2 3">
    <name type="scientific">Podospora australis</name>
    <dbReference type="NCBI Taxonomy" id="1536484"/>
    <lineage>
        <taxon>Eukaryota</taxon>
        <taxon>Fungi</taxon>
        <taxon>Dikarya</taxon>
        <taxon>Ascomycota</taxon>
        <taxon>Pezizomycotina</taxon>
        <taxon>Sordariomycetes</taxon>
        <taxon>Sordariomycetidae</taxon>
        <taxon>Sordariales</taxon>
        <taxon>Podosporaceae</taxon>
        <taxon>Podospora</taxon>
    </lineage>
</organism>
<keyword evidence="1" id="KW-0732">Signal</keyword>
<dbReference type="Proteomes" id="UP001302126">
    <property type="component" value="Unassembled WGS sequence"/>
</dbReference>
<keyword evidence="3" id="KW-1185">Reference proteome</keyword>
<dbReference type="EMBL" id="MU864355">
    <property type="protein sequence ID" value="KAK4192310.1"/>
    <property type="molecule type" value="Genomic_DNA"/>
</dbReference>
<evidence type="ECO:0000256" key="1">
    <source>
        <dbReference type="SAM" id="SignalP"/>
    </source>
</evidence>
<reference evidence="2" key="1">
    <citation type="journal article" date="2023" name="Mol. Phylogenet. Evol.">
        <title>Genome-scale phylogeny and comparative genomics of the fungal order Sordariales.</title>
        <authorList>
            <person name="Hensen N."/>
            <person name="Bonometti L."/>
            <person name="Westerberg I."/>
            <person name="Brannstrom I.O."/>
            <person name="Guillou S."/>
            <person name="Cros-Aarteil S."/>
            <person name="Calhoun S."/>
            <person name="Haridas S."/>
            <person name="Kuo A."/>
            <person name="Mondo S."/>
            <person name="Pangilinan J."/>
            <person name="Riley R."/>
            <person name="LaButti K."/>
            <person name="Andreopoulos B."/>
            <person name="Lipzen A."/>
            <person name="Chen C."/>
            <person name="Yan M."/>
            <person name="Daum C."/>
            <person name="Ng V."/>
            <person name="Clum A."/>
            <person name="Steindorff A."/>
            <person name="Ohm R.A."/>
            <person name="Martin F."/>
            <person name="Silar P."/>
            <person name="Natvig D.O."/>
            <person name="Lalanne C."/>
            <person name="Gautier V."/>
            <person name="Ament-Velasquez S.L."/>
            <person name="Kruys A."/>
            <person name="Hutchinson M.I."/>
            <person name="Powell A.J."/>
            <person name="Barry K."/>
            <person name="Miller A.N."/>
            <person name="Grigoriev I.V."/>
            <person name="Debuchy R."/>
            <person name="Gladieux P."/>
            <person name="Hiltunen Thoren M."/>
            <person name="Johannesson H."/>
        </authorList>
    </citation>
    <scope>NUCLEOTIDE SEQUENCE</scope>
    <source>
        <strain evidence="2">PSN309</strain>
    </source>
</reference>
<gene>
    <name evidence="2" type="ORF">QBC35DRAFT_447623</name>
</gene>
<dbReference type="AlphaFoldDB" id="A0AAN7ANY5"/>
<sequence length="250" mass="27572">MKASSLPLLLLSSALASPLSPPQITPFPAAEKTKTIIKTTTESSVAIIQWISPRRETYFTTKTITTLRPVLPTSVPSFPTTVTETAISFITYSDETTYLSPEAASSTEIGRKESFTVTTTSIWAAYTPFPAMMSADEKVVCGEGYFTSSGNNTTEEEGDERCREKGMRTGCQGQQCQWEAETETWWCYLMGAEREYVDSTKRMGRACWGSPGLRYMQLGTPCEKGDVEMGCVKGRGRDVSWGAVYWEGEG</sequence>
<feature type="signal peptide" evidence="1">
    <location>
        <begin position="1"/>
        <end position="16"/>
    </location>
</feature>
<protein>
    <submittedName>
        <fullName evidence="2">Uncharacterized protein</fullName>
    </submittedName>
</protein>
<comment type="caution">
    <text evidence="2">The sequence shown here is derived from an EMBL/GenBank/DDBJ whole genome shotgun (WGS) entry which is preliminary data.</text>
</comment>
<feature type="chain" id="PRO_5042919098" evidence="1">
    <location>
        <begin position="17"/>
        <end position="250"/>
    </location>
</feature>
<reference evidence="2" key="2">
    <citation type="submission" date="2023-05" db="EMBL/GenBank/DDBJ databases">
        <authorList>
            <consortium name="Lawrence Berkeley National Laboratory"/>
            <person name="Steindorff A."/>
            <person name="Hensen N."/>
            <person name="Bonometti L."/>
            <person name="Westerberg I."/>
            <person name="Brannstrom I.O."/>
            <person name="Guillou S."/>
            <person name="Cros-Aarteil S."/>
            <person name="Calhoun S."/>
            <person name="Haridas S."/>
            <person name="Kuo A."/>
            <person name="Mondo S."/>
            <person name="Pangilinan J."/>
            <person name="Riley R."/>
            <person name="Labutti K."/>
            <person name="Andreopoulos B."/>
            <person name="Lipzen A."/>
            <person name="Chen C."/>
            <person name="Yanf M."/>
            <person name="Daum C."/>
            <person name="Ng V."/>
            <person name="Clum A."/>
            <person name="Ohm R."/>
            <person name="Martin F."/>
            <person name="Silar P."/>
            <person name="Natvig D."/>
            <person name="Lalanne C."/>
            <person name="Gautier V."/>
            <person name="Ament-Velasquez S.L."/>
            <person name="Kruys A."/>
            <person name="Hutchinson M.I."/>
            <person name="Powell A.J."/>
            <person name="Barry K."/>
            <person name="Miller A.N."/>
            <person name="Grigoriev I.V."/>
            <person name="Debuchy R."/>
            <person name="Gladieux P."/>
            <person name="Thoren M.H."/>
            <person name="Johannesson H."/>
        </authorList>
    </citation>
    <scope>NUCLEOTIDE SEQUENCE</scope>
    <source>
        <strain evidence="2">PSN309</strain>
    </source>
</reference>
<proteinExistence type="predicted"/>